<reference evidence="5" key="1">
    <citation type="submission" date="2020-11" db="EMBL/GenBank/DDBJ databases">
        <authorList>
            <person name="Konstantinou D."/>
            <person name="Gkelis S."/>
            <person name="Popin R."/>
            <person name="Fewer D."/>
            <person name="Sivonen K."/>
        </authorList>
    </citation>
    <scope>NUCLEOTIDE SEQUENCE</scope>
    <source>
        <strain evidence="5">TAU-MAC 1115</strain>
    </source>
</reference>
<dbReference type="Gene3D" id="3.40.50.150">
    <property type="entry name" value="Vaccinia Virus protein VP39"/>
    <property type="match status" value="1"/>
</dbReference>
<keyword evidence="2" id="KW-0489">Methyltransferase</keyword>
<comment type="catalytic activity">
    <reaction evidence="4">
        <text>a 2'-deoxyadenosine in DNA + S-adenosyl-L-methionine = an N(6)-methyl-2'-deoxyadenosine in DNA + S-adenosyl-L-homocysteine + H(+)</text>
        <dbReference type="Rhea" id="RHEA:15197"/>
        <dbReference type="Rhea" id="RHEA-COMP:12418"/>
        <dbReference type="Rhea" id="RHEA-COMP:12419"/>
        <dbReference type="ChEBI" id="CHEBI:15378"/>
        <dbReference type="ChEBI" id="CHEBI:57856"/>
        <dbReference type="ChEBI" id="CHEBI:59789"/>
        <dbReference type="ChEBI" id="CHEBI:90615"/>
        <dbReference type="ChEBI" id="CHEBI:90616"/>
        <dbReference type="EC" id="2.1.1.72"/>
    </reaction>
</comment>
<dbReference type="EMBL" id="JADOES010000025">
    <property type="protein sequence ID" value="MBT9316422.1"/>
    <property type="molecule type" value="Genomic_DNA"/>
</dbReference>
<dbReference type="SUPFAM" id="SSF53335">
    <property type="entry name" value="S-adenosyl-L-methionine-dependent methyltransferases"/>
    <property type="match status" value="1"/>
</dbReference>
<name>A0A947GKI3_9CYAN</name>
<evidence type="ECO:0000256" key="1">
    <source>
        <dbReference type="ARBA" id="ARBA00011900"/>
    </source>
</evidence>
<dbReference type="RefSeq" id="WP_215609486.1">
    <property type="nucleotide sequence ID" value="NZ_JADOES010000025.1"/>
</dbReference>
<dbReference type="PANTHER" id="PTHR33841">
    <property type="entry name" value="DNA METHYLTRANSFERASE YEEA-RELATED"/>
    <property type="match status" value="1"/>
</dbReference>
<evidence type="ECO:0000256" key="2">
    <source>
        <dbReference type="ARBA" id="ARBA00022603"/>
    </source>
</evidence>
<comment type="caution">
    <text evidence="5">The sequence shown here is derived from an EMBL/GenBank/DDBJ whole genome shotgun (WGS) entry which is preliminary data.</text>
</comment>
<reference evidence="5" key="2">
    <citation type="journal article" date="2021" name="Mar. Drugs">
        <title>Genome Reduction and Secondary Metabolism of the Marine Sponge-Associated Cyanobacterium Leptothoe.</title>
        <authorList>
            <person name="Konstantinou D."/>
            <person name="Popin R.V."/>
            <person name="Fewer D.P."/>
            <person name="Sivonen K."/>
            <person name="Gkelis S."/>
        </authorList>
    </citation>
    <scope>NUCLEOTIDE SEQUENCE</scope>
    <source>
        <strain evidence="5">TAU-MAC 1115</strain>
    </source>
</reference>
<evidence type="ECO:0000313" key="5">
    <source>
        <dbReference type="EMBL" id="MBT9316422.1"/>
    </source>
</evidence>
<evidence type="ECO:0000256" key="3">
    <source>
        <dbReference type="ARBA" id="ARBA00022679"/>
    </source>
</evidence>
<dbReference type="EC" id="2.1.1.72" evidence="1"/>
<gene>
    <name evidence="5" type="ORF">IXB50_13400</name>
</gene>
<dbReference type="InterPro" id="IPR050953">
    <property type="entry name" value="N4_N6_ade-DNA_methylase"/>
</dbReference>
<organism evidence="5 6">
    <name type="scientific">Leptothoe spongobia TAU-MAC 1115</name>
    <dbReference type="NCBI Taxonomy" id="1967444"/>
    <lineage>
        <taxon>Bacteria</taxon>
        <taxon>Bacillati</taxon>
        <taxon>Cyanobacteriota</taxon>
        <taxon>Cyanophyceae</taxon>
        <taxon>Nodosilineales</taxon>
        <taxon>Cymatolegaceae</taxon>
        <taxon>Leptothoe</taxon>
        <taxon>Leptothoe spongobia</taxon>
    </lineage>
</organism>
<evidence type="ECO:0000256" key="4">
    <source>
        <dbReference type="ARBA" id="ARBA00047942"/>
    </source>
</evidence>
<dbReference type="PANTHER" id="PTHR33841:SF1">
    <property type="entry name" value="DNA METHYLTRANSFERASE A"/>
    <property type="match status" value="1"/>
</dbReference>
<proteinExistence type="predicted"/>
<dbReference type="GO" id="GO:0009007">
    <property type="term" value="F:site-specific DNA-methyltransferase (adenine-specific) activity"/>
    <property type="evidence" value="ECO:0007669"/>
    <property type="project" value="UniProtKB-EC"/>
</dbReference>
<dbReference type="AlphaFoldDB" id="A0A947GKI3"/>
<keyword evidence="6" id="KW-1185">Reference proteome</keyword>
<sequence length="794" mass="91584">MSFDMQRAETCLQSLDLVTLFQDVLGWTAPSEGRAISTRAFNQPYRAHCIAQRDDVRIWEIKLNTPTDLNAKLKARLYQSIHKKYPQPLLIFIDRRWGRSLWYWQSSPHRSQSLVFITQQPLMGWCPRLSYLATYTPVSGALDLQPKALHCEELTQELAQQLRQLSESITGISDSRDRRWYAALLLQRLIIIHGLQLRGLLDNDIWYLHNHLGRSQQRQPDIFFRQVLQPLFTQGFSLPTVERPRSMSWSGQIPYLGDVFYTHPLEHQYTDINIVDAPFESLLVWFEAPLWQQVSNCWQTSSLGLAFEQVLTHEEPKNWAKSSQAQGRCCDLVLNQFMLRHLGIPPDDAAPDFWDLLFLGNVGHLRQLVQKILPQFSVLDPACGVGTLLIELQHRLVDIYSVLIGQLQRSLDSQLDIWLKGLQAEHPSLLQTIYLRIFKYGLYGVDIDPAMVDSARLQLLLGLVVIAQHPEDVEPLPNLDFNIVVGNSLIGFIRVDEAGFDRLRAAETLLQGNLLQPLAAESYRTILLEKNIALEHYRSRAYLLEELQHDIPHYAQLEFFREQINNLDAQAQAKLDELLLAEFSQILGIRFKVAQLIESPQQRLLQIEDLAVLRPFHWGYHFSHVLEQANGFNVILSSPPQGVFRPTVQEFFQKFCDLTASKNLDARTFKTAKRSLLNADSEVANTWLSFQSQYSLMTDYFYRSPQYDHQSPLLKGQRQRTQLRRHWLFIERCFNLLAPQGVCGLIISNDIKDSPRGVALRSLLENQAISSNVQGSLPDTQRSSEQYFLWFCKK</sequence>
<accession>A0A947GKI3</accession>
<dbReference type="GO" id="GO:0032259">
    <property type="term" value="P:methylation"/>
    <property type="evidence" value="ECO:0007669"/>
    <property type="project" value="UniProtKB-KW"/>
</dbReference>
<dbReference type="InterPro" id="IPR029063">
    <property type="entry name" value="SAM-dependent_MTases_sf"/>
</dbReference>
<keyword evidence="3" id="KW-0808">Transferase</keyword>
<dbReference type="Proteomes" id="UP000717364">
    <property type="component" value="Unassembled WGS sequence"/>
</dbReference>
<protein>
    <recommendedName>
        <fullName evidence="1">site-specific DNA-methyltransferase (adenine-specific)</fullName>
        <ecNumber evidence="1">2.1.1.72</ecNumber>
    </recommendedName>
</protein>
<evidence type="ECO:0000313" key="6">
    <source>
        <dbReference type="Proteomes" id="UP000717364"/>
    </source>
</evidence>